<evidence type="ECO:0000256" key="2">
    <source>
        <dbReference type="ARBA" id="ARBA00023163"/>
    </source>
</evidence>
<keyword evidence="5" id="KW-1185">Reference proteome</keyword>
<dbReference type="GO" id="GO:0003700">
    <property type="term" value="F:DNA-binding transcription factor activity"/>
    <property type="evidence" value="ECO:0000318"/>
    <property type="project" value="GO_Central"/>
</dbReference>
<dbReference type="PANTHER" id="PTHR45830">
    <property type="entry name" value="SERPENTINE RECEPTOR, CLASS I"/>
    <property type="match status" value="1"/>
</dbReference>
<gene>
    <name evidence="4" type="primary">WBGene00279105</name>
</gene>
<keyword evidence="3" id="KW-0675">Receptor</keyword>
<evidence type="ECO:0000313" key="4">
    <source>
        <dbReference type="EnsemblMetazoa" id="PPA40736.1"/>
    </source>
</evidence>
<dbReference type="SUPFAM" id="SSF48508">
    <property type="entry name" value="Nuclear receptor ligand-binding domain"/>
    <property type="match status" value="1"/>
</dbReference>
<evidence type="ECO:0000256" key="3">
    <source>
        <dbReference type="ARBA" id="ARBA00023170"/>
    </source>
</evidence>
<keyword evidence="1" id="KW-0805">Transcription regulation</keyword>
<dbReference type="AlphaFoldDB" id="A0A2A6C3Y6"/>
<accession>A0A8R1YXC2</accession>
<dbReference type="OrthoDB" id="5831438at2759"/>
<name>A0A2A6C3Y6_PRIPA</name>
<dbReference type="Proteomes" id="UP000005239">
    <property type="component" value="Unassembled WGS sequence"/>
</dbReference>
<reference evidence="5" key="1">
    <citation type="journal article" date="2008" name="Nat. Genet.">
        <title>The Pristionchus pacificus genome provides a unique perspective on nematode lifestyle and parasitism.</title>
        <authorList>
            <person name="Dieterich C."/>
            <person name="Clifton S.W."/>
            <person name="Schuster L.N."/>
            <person name="Chinwalla A."/>
            <person name="Delehaunty K."/>
            <person name="Dinkelacker I."/>
            <person name="Fulton L."/>
            <person name="Fulton R."/>
            <person name="Godfrey J."/>
            <person name="Minx P."/>
            <person name="Mitreva M."/>
            <person name="Roeseler W."/>
            <person name="Tian H."/>
            <person name="Witte H."/>
            <person name="Yang S.P."/>
            <person name="Wilson R.K."/>
            <person name="Sommer R.J."/>
        </authorList>
    </citation>
    <scope>NUCLEOTIDE SEQUENCE [LARGE SCALE GENOMIC DNA]</scope>
    <source>
        <strain evidence="5">PS312</strain>
    </source>
</reference>
<proteinExistence type="predicted"/>
<reference evidence="4" key="2">
    <citation type="submission" date="2022-06" db="UniProtKB">
        <authorList>
            <consortium name="EnsemblMetazoa"/>
        </authorList>
    </citation>
    <scope>IDENTIFICATION</scope>
    <source>
        <strain evidence="4">PS312</strain>
    </source>
</reference>
<sequence>MSSPLKFGFDWDREYFVPAPILLRRIITPLVIYVVHPFAIFIVLKKSSMSADCKAGYVCHKLLMICFDFYNGILYQFYTLAPLPFIFCTGVQSNPRPYWYEVILSFFTVAVVVPFLYLILRMHQRTLFSDSPLKVSASAQVIVMLIVTSTLYSNVYGFNKWTIDIPNKEDLLNINDLFCARNFSSLFLVLGRRVGDIGQFKNELRLLFISIVIIFSLIVQTPEIARTTVSLKLIKPDSVCCIHSQYRSRDRVWSILRVSIGFASLRIIGLPGEMAVTAFARWNSSIYVPNVVFSLIIIEFYDITAEESLLDLFSFPFFPLPFLLCNECQPRDIVSFAMRLRIMPIAISTRGRLLLNAICSVGEEMESVRSIKMSCVFVAFHESRYGKLSDSLILLQETTIINSEDRHNCRALPIVFIHVKENLLSLISRELRLSIARRQICEFTLQPTSLHRAVKADIEGEIVSQDLLLCTWTFLMNSVKLCTVDYIHFASASFPEFAALSSEDQQLMLRNFSVRLFNAEIHCDTFRRFGAQEGKFSMATITTCYDTNNFEFVSENENPTLNKLFASVHNHGVIFALAVWLIPWLTISSSLSSLNVRRRLFEALKEYYEEELHLDNYSVRLGNLIKFKHTIQANNFATCCRHATASRNMINYRKFRTFWENIDTIFRQGYWPITVFIIHPLAIVVILKKSSLTTDLKLGHVCHTILMMCFDFYNCFLYQMYTIGPLPIIICSGYLCNANTEPALLLTILSFFTVSCVVPYLFLMMRVHQRMLLSNSKLKLSGIAQTIVLFLITATLFSNVLGFHQWTVDIPNKDEMLNNINAAWIRNISSNVLVLGVKIGDAGPFSNELMLLLLSIFVVFSFYISMNYHAIHRIGRHMNIRNSKKLEARLRFVHSLTMQAAVSAIFFVSPLVALFIGFVMIRETWKLHPFVYAISRLTYFTHCLLFLILLFISCGIHGLDRTRLIYCPLALVFMHPLVIYVAMKKSTMSVDCKIGYVSHTSGQSYKTHQAQLRLVYSLLIQVSVAGIFFISPLISILLAYMHIEKVGNGRQSSERFIFPMLYSMSPLSGSQIFLIRDP</sequence>
<evidence type="ECO:0000313" key="5">
    <source>
        <dbReference type="Proteomes" id="UP000005239"/>
    </source>
</evidence>
<dbReference type="SMART" id="SM00430">
    <property type="entry name" value="HOLI"/>
    <property type="match status" value="1"/>
</dbReference>
<accession>A0A2A6C3Y6</accession>
<dbReference type="GO" id="GO:0005634">
    <property type="term" value="C:nucleus"/>
    <property type="evidence" value="ECO:0000318"/>
    <property type="project" value="GO_Central"/>
</dbReference>
<evidence type="ECO:0000256" key="1">
    <source>
        <dbReference type="ARBA" id="ARBA00023015"/>
    </source>
</evidence>
<dbReference type="InterPro" id="IPR035500">
    <property type="entry name" value="NHR-like_dom_sf"/>
</dbReference>
<protein>
    <submittedName>
        <fullName evidence="4">G protein-coupled receptor</fullName>
    </submittedName>
</protein>
<dbReference type="InterPro" id="IPR000536">
    <property type="entry name" value="Nucl_hrmn_rcpt_lig-bd"/>
</dbReference>
<keyword evidence="2" id="KW-0804">Transcription</keyword>
<dbReference type="PANTHER" id="PTHR45830:SF15">
    <property type="entry name" value="SERPENTINE RECEPTOR, CLASS I"/>
    <property type="match status" value="1"/>
</dbReference>
<dbReference type="EnsemblMetazoa" id="PPA40736.1">
    <property type="protein sequence ID" value="PPA40736.1"/>
    <property type="gene ID" value="WBGene00279105"/>
</dbReference>
<organism evidence="4 5">
    <name type="scientific">Pristionchus pacificus</name>
    <name type="common">Parasitic nematode worm</name>
    <dbReference type="NCBI Taxonomy" id="54126"/>
    <lineage>
        <taxon>Eukaryota</taxon>
        <taxon>Metazoa</taxon>
        <taxon>Ecdysozoa</taxon>
        <taxon>Nematoda</taxon>
        <taxon>Chromadorea</taxon>
        <taxon>Rhabditida</taxon>
        <taxon>Rhabditina</taxon>
        <taxon>Diplogasteromorpha</taxon>
        <taxon>Diplogasteroidea</taxon>
        <taxon>Neodiplogasteridae</taxon>
        <taxon>Pristionchus</taxon>
    </lineage>
</organism>